<keyword evidence="2" id="KW-1185">Reference proteome</keyword>
<gene>
    <name evidence="1" type="ORF">AWC08_12110</name>
</gene>
<proteinExistence type="predicted"/>
<protein>
    <submittedName>
        <fullName evidence="1">Uncharacterized protein</fullName>
    </submittedName>
</protein>
<dbReference type="AlphaFoldDB" id="A0A1X1XDD3"/>
<sequence>MPVYRLPNGVMPNWLQIRDDGTNRYFDLSVNGVDWVTAFSEGRTAFITPDQFCFGATNESTGADVVMRLRSLAGIA</sequence>
<accession>A0A1X1XDD3</accession>
<evidence type="ECO:0000313" key="1">
    <source>
        <dbReference type="EMBL" id="ORV96668.1"/>
    </source>
</evidence>
<comment type="caution">
    <text evidence="1">The sequence shown here is derived from an EMBL/GenBank/DDBJ whole genome shotgun (WGS) entry which is preliminary data.</text>
</comment>
<organism evidence="1 2">
    <name type="scientific">Mycobacterium gordonae</name>
    <dbReference type="NCBI Taxonomy" id="1778"/>
    <lineage>
        <taxon>Bacteria</taxon>
        <taxon>Bacillati</taxon>
        <taxon>Actinomycetota</taxon>
        <taxon>Actinomycetes</taxon>
        <taxon>Mycobacteriales</taxon>
        <taxon>Mycobacteriaceae</taxon>
        <taxon>Mycobacterium</taxon>
    </lineage>
</organism>
<dbReference type="Proteomes" id="UP000193928">
    <property type="component" value="Unassembled WGS sequence"/>
</dbReference>
<name>A0A1X1XDD3_MYCGO</name>
<dbReference type="EMBL" id="LQOY01000011">
    <property type="protein sequence ID" value="ORV96668.1"/>
    <property type="molecule type" value="Genomic_DNA"/>
</dbReference>
<reference evidence="1 2" key="1">
    <citation type="submission" date="2016-01" db="EMBL/GenBank/DDBJ databases">
        <title>The new phylogeny of the genus Mycobacterium.</title>
        <authorList>
            <person name="Tarcisio F."/>
            <person name="Conor M."/>
            <person name="Antonella G."/>
            <person name="Elisabetta G."/>
            <person name="Giulia F.S."/>
            <person name="Sara T."/>
            <person name="Anna F."/>
            <person name="Clotilde B."/>
            <person name="Roberto B."/>
            <person name="Veronica D.S."/>
            <person name="Fabio R."/>
            <person name="Monica P."/>
            <person name="Olivier J."/>
            <person name="Enrico T."/>
            <person name="Nicola S."/>
        </authorList>
    </citation>
    <scope>NUCLEOTIDE SEQUENCE [LARGE SCALE GENOMIC DNA]</scope>
    <source>
        <strain evidence="1 2">DSM 44160</strain>
    </source>
</reference>
<evidence type="ECO:0000313" key="2">
    <source>
        <dbReference type="Proteomes" id="UP000193928"/>
    </source>
</evidence>